<sequence>MYNRIFSRYFSNAKRLYPQEIPLQSLTQRGFLIENLPKEWVQTTEKILDTFSKCGIKLHGDEIHIMRNRFGIPYGRVMVLTERVARPNFDFEMDGNKLDNGTSANNPENDETITITNEIQQAIIDALPQEARTYVCDEHDVKCFVEQCERFLMQSCDLRKLADWKHFHSTVTITGMNKTYGRVELSQIIKNESGVDVEPHNIIYRFKSNGEQDSTAWVICKCERDANRILSKIQELEIPKRFQYGSLMGASFLYSFRNSLFLSHPDIDFQTYKSKYQIFTMGWQPDVDEKELMDLAVNLKFYPKSVKLIKIPCANDPGYEIGAFFECDRMKNTKKQIIRMAMLKKKWKIPTHSVLFAYPKTADVHWETDAGVYKDDDKANDSDLDEPIDY</sequence>
<dbReference type="KEGG" id="bdw:94335968"/>
<proteinExistence type="predicted"/>
<protein>
    <submittedName>
        <fullName evidence="1">Uncharacterized protein</fullName>
    </submittedName>
</protein>
<reference evidence="1" key="1">
    <citation type="journal article" date="2023" name="Nat. Microbiol.">
        <title>Babesia duncani multi-omics identifies virulence factors and drug targets.</title>
        <authorList>
            <person name="Singh P."/>
            <person name="Lonardi S."/>
            <person name="Liang Q."/>
            <person name="Vydyam P."/>
            <person name="Khabirova E."/>
            <person name="Fang T."/>
            <person name="Gihaz S."/>
            <person name="Thekkiniath J."/>
            <person name="Munshi M."/>
            <person name="Abel S."/>
            <person name="Ciampossin L."/>
            <person name="Batugedara G."/>
            <person name="Gupta M."/>
            <person name="Lu X.M."/>
            <person name="Lenz T."/>
            <person name="Chakravarty S."/>
            <person name="Cornillot E."/>
            <person name="Hu Y."/>
            <person name="Ma W."/>
            <person name="Gonzalez L.M."/>
            <person name="Sanchez S."/>
            <person name="Estrada K."/>
            <person name="Sanchez-Flores A."/>
            <person name="Montero E."/>
            <person name="Harb O.S."/>
            <person name="Le Roch K.G."/>
            <person name="Mamoun C.B."/>
        </authorList>
    </citation>
    <scope>NUCLEOTIDE SEQUENCE</scope>
    <source>
        <strain evidence="1">WA1</strain>
    </source>
</reference>
<dbReference type="AlphaFoldDB" id="A0AAD9PKA9"/>
<comment type="caution">
    <text evidence="1">The sequence shown here is derived from an EMBL/GenBank/DDBJ whole genome shotgun (WGS) entry which is preliminary data.</text>
</comment>
<evidence type="ECO:0000313" key="2">
    <source>
        <dbReference type="Proteomes" id="UP001214638"/>
    </source>
</evidence>
<evidence type="ECO:0000313" key="1">
    <source>
        <dbReference type="EMBL" id="KAK2196424.1"/>
    </source>
</evidence>
<gene>
    <name evidence="1" type="ORF">BdWA1_001670</name>
</gene>
<keyword evidence="2" id="KW-1185">Reference proteome</keyword>
<organism evidence="1 2">
    <name type="scientific">Babesia duncani</name>
    <dbReference type="NCBI Taxonomy" id="323732"/>
    <lineage>
        <taxon>Eukaryota</taxon>
        <taxon>Sar</taxon>
        <taxon>Alveolata</taxon>
        <taxon>Apicomplexa</taxon>
        <taxon>Aconoidasida</taxon>
        <taxon>Piroplasmida</taxon>
        <taxon>Babesiidae</taxon>
        <taxon>Babesia</taxon>
    </lineage>
</organism>
<name>A0AAD9PKA9_9APIC</name>
<dbReference type="Proteomes" id="UP001214638">
    <property type="component" value="Unassembled WGS sequence"/>
</dbReference>
<accession>A0AAD9PKA9</accession>
<dbReference type="EMBL" id="JALLKP010000002">
    <property type="protein sequence ID" value="KAK2196424.1"/>
    <property type="molecule type" value="Genomic_DNA"/>
</dbReference>
<dbReference type="GeneID" id="94335968"/>
<dbReference type="RefSeq" id="XP_067803266.1">
    <property type="nucleotide sequence ID" value="XM_067946702.1"/>
</dbReference>